<feature type="signal peptide" evidence="1">
    <location>
        <begin position="1"/>
        <end position="21"/>
    </location>
</feature>
<dbReference type="PANTHER" id="PTHR31236">
    <property type="entry name" value="BURP DOMAIN PROTEIN USPL1-LIKE"/>
    <property type="match status" value="1"/>
</dbReference>
<dbReference type="Pfam" id="PF03181">
    <property type="entry name" value="BURP"/>
    <property type="match status" value="1"/>
</dbReference>
<dbReference type="Proteomes" id="UP000290289">
    <property type="component" value="Chromosome 4"/>
</dbReference>
<keyword evidence="1" id="KW-0732">Signal</keyword>
<gene>
    <name evidence="3" type="ORF">DVH24_000806</name>
</gene>
<dbReference type="InterPro" id="IPR044816">
    <property type="entry name" value="BURP"/>
</dbReference>
<evidence type="ECO:0000259" key="2">
    <source>
        <dbReference type="PROSITE" id="PS51277"/>
    </source>
</evidence>
<keyword evidence="4" id="KW-1185">Reference proteome</keyword>
<dbReference type="PROSITE" id="PS51277">
    <property type="entry name" value="BURP"/>
    <property type="match status" value="1"/>
</dbReference>
<dbReference type="AlphaFoldDB" id="A0A498K5H1"/>
<feature type="chain" id="PRO_5019738959" description="BURP domain-containing protein" evidence="1">
    <location>
        <begin position="22"/>
        <end position="359"/>
    </location>
</feature>
<protein>
    <recommendedName>
        <fullName evidence="2">BURP domain-containing protein</fullName>
    </recommendedName>
</protein>
<reference evidence="3 4" key="1">
    <citation type="submission" date="2018-10" db="EMBL/GenBank/DDBJ databases">
        <title>A high-quality apple genome assembly.</title>
        <authorList>
            <person name="Hu J."/>
        </authorList>
    </citation>
    <scope>NUCLEOTIDE SEQUENCE [LARGE SCALE GENOMIC DNA]</scope>
    <source>
        <strain evidence="4">cv. HFTH1</strain>
        <tissue evidence="3">Young leaf</tissue>
    </source>
</reference>
<feature type="domain" description="BURP" evidence="2">
    <location>
        <begin position="139"/>
        <end position="346"/>
    </location>
</feature>
<organism evidence="3 4">
    <name type="scientific">Malus domestica</name>
    <name type="common">Apple</name>
    <name type="synonym">Pyrus malus</name>
    <dbReference type="NCBI Taxonomy" id="3750"/>
    <lineage>
        <taxon>Eukaryota</taxon>
        <taxon>Viridiplantae</taxon>
        <taxon>Streptophyta</taxon>
        <taxon>Embryophyta</taxon>
        <taxon>Tracheophyta</taxon>
        <taxon>Spermatophyta</taxon>
        <taxon>Magnoliopsida</taxon>
        <taxon>eudicotyledons</taxon>
        <taxon>Gunneridae</taxon>
        <taxon>Pentapetalae</taxon>
        <taxon>rosids</taxon>
        <taxon>fabids</taxon>
        <taxon>Rosales</taxon>
        <taxon>Rosaceae</taxon>
        <taxon>Amygdaloideae</taxon>
        <taxon>Maleae</taxon>
        <taxon>Malus</taxon>
    </lineage>
</organism>
<dbReference type="InterPro" id="IPR004873">
    <property type="entry name" value="BURP_dom"/>
</dbReference>
<name>A0A498K5H1_MALDO</name>
<dbReference type="STRING" id="3750.A0A498K5H1"/>
<dbReference type="EMBL" id="RDQH01000330">
    <property type="protein sequence ID" value="RXI00572.1"/>
    <property type="molecule type" value="Genomic_DNA"/>
</dbReference>
<proteinExistence type="predicted"/>
<sequence>MAFHLPLFFSLLNMAVVVALASQGAHPPLPHELYWNSVLPNTQMPKAISQLLQPDFMIKEDMRIAVELGKGSCFDLIAGEENPRPAGGTNVDLVGKDGTKPAYIGVAQERVPFLYRYHVHATHENHQLRKDDNPQATLFFLDKGMRPGTTMNLNFTRNSNTANFLLRKTAELIPFSSNELPEIFNHFSVKSESVEANIIKQTIEECEAPGMRGEEKYCATSLESMIDFTTSKLGRNVQAFSTEVLEKGGTMSIISVKKLAGDEAVVCHKQNYPYAVFYCHATKPTRAYAVPLRGSDGVKAKAVAICHVDTSEWDPQHLAFQVLKVKPGTIPICHFLPSDHVVWVPTPKSTLVVEPISST</sequence>
<dbReference type="SMART" id="SM01045">
    <property type="entry name" value="BURP"/>
    <property type="match status" value="1"/>
</dbReference>
<comment type="caution">
    <text evidence="3">The sequence shown here is derived from an EMBL/GenBank/DDBJ whole genome shotgun (WGS) entry which is preliminary data.</text>
</comment>
<evidence type="ECO:0000313" key="3">
    <source>
        <dbReference type="EMBL" id="RXI00572.1"/>
    </source>
</evidence>
<evidence type="ECO:0000256" key="1">
    <source>
        <dbReference type="SAM" id="SignalP"/>
    </source>
</evidence>
<evidence type="ECO:0000313" key="4">
    <source>
        <dbReference type="Proteomes" id="UP000290289"/>
    </source>
</evidence>
<accession>A0A498K5H1</accession>
<dbReference type="PANTHER" id="PTHR31236:SF2">
    <property type="entry name" value="BURP DOMAIN PROTEIN RD22"/>
    <property type="match status" value="1"/>
</dbReference>